<dbReference type="EMBL" id="JBIBSM010000019">
    <property type="protein sequence ID" value="MFF8280082.1"/>
    <property type="molecule type" value="Genomic_DNA"/>
</dbReference>
<dbReference type="InterPro" id="IPR043504">
    <property type="entry name" value="Peptidase_S1_PA_chymotrypsin"/>
</dbReference>
<dbReference type="Gene3D" id="2.40.10.10">
    <property type="entry name" value="Trypsin-like serine proteases"/>
    <property type="match status" value="1"/>
</dbReference>
<evidence type="ECO:0000256" key="4">
    <source>
        <dbReference type="SAM" id="SignalP"/>
    </source>
</evidence>
<dbReference type="PRINTS" id="PR00722">
    <property type="entry name" value="CHYMOTRYPSIN"/>
</dbReference>
<accession>A0ABW6YKT7</accession>
<organism evidence="6 7">
    <name type="scientific">Streptomyces lateritius</name>
    <dbReference type="NCBI Taxonomy" id="67313"/>
    <lineage>
        <taxon>Bacteria</taxon>
        <taxon>Bacillati</taxon>
        <taxon>Actinomycetota</taxon>
        <taxon>Actinomycetes</taxon>
        <taxon>Kitasatosporales</taxon>
        <taxon>Streptomycetaceae</taxon>
        <taxon>Streptomyces</taxon>
    </lineage>
</organism>
<dbReference type="SMART" id="SM00020">
    <property type="entry name" value="Tryp_SPc"/>
    <property type="match status" value="1"/>
</dbReference>
<dbReference type="PANTHER" id="PTHR24276:SF98">
    <property type="entry name" value="FI18310P1-RELATED"/>
    <property type="match status" value="1"/>
</dbReference>
<protein>
    <submittedName>
        <fullName evidence="6">Trypsin-like serine protease</fullName>
        <ecNumber evidence="6">3.4.21.-</ecNumber>
    </submittedName>
</protein>
<dbReference type="InterPro" id="IPR001314">
    <property type="entry name" value="Peptidase_S1A"/>
</dbReference>
<keyword evidence="4" id="KW-0732">Signal</keyword>
<dbReference type="SUPFAM" id="SSF50494">
    <property type="entry name" value="Trypsin-like serine proteases"/>
    <property type="match status" value="1"/>
</dbReference>
<gene>
    <name evidence="6" type="ORF">ACF05T_28990</name>
</gene>
<evidence type="ECO:0000256" key="2">
    <source>
        <dbReference type="ARBA" id="ARBA00023157"/>
    </source>
</evidence>
<reference evidence="6 7" key="1">
    <citation type="submission" date="2024-10" db="EMBL/GenBank/DDBJ databases">
        <title>The Natural Products Discovery Center: Release of the First 8490 Sequenced Strains for Exploring Actinobacteria Biosynthetic Diversity.</title>
        <authorList>
            <person name="Kalkreuter E."/>
            <person name="Kautsar S.A."/>
            <person name="Yang D."/>
            <person name="Bader C.D."/>
            <person name="Teijaro C.N."/>
            <person name="Fluegel L."/>
            <person name="Davis C.M."/>
            <person name="Simpson J.R."/>
            <person name="Lauterbach L."/>
            <person name="Steele A.D."/>
            <person name="Gui C."/>
            <person name="Meng S."/>
            <person name="Li G."/>
            <person name="Viehrig K."/>
            <person name="Ye F."/>
            <person name="Su P."/>
            <person name="Kiefer A.F."/>
            <person name="Nichols A."/>
            <person name="Cepeda A.J."/>
            <person name="Yan W."/>
            <person name="Fan B."/>
            <person name="Jiang Y."/>
            <person name="Adhikari A."/>
            <person name="Zheng C.-J."/>
            <person name="Schuster L."/>
            <person name="Cowan T.M."/>
            <person name="Smanski M.J."/>
            <person name="Chevrette M.G."/>
            <person name="De Carvalho L.P.S."/>
            <person name="Shen B."/>
        </authorList>
    </citation>
    <scope>NUCLEOTIDE SEQUENCE [LARGE SCALE GENOMIC DNA]</scope>
    <source>
        <strain evidence="6 7">NPDC015755</strain>
    </source>
</reference>
<dbReference type="InterPro" id="IPR001254">
    <property type="entry name" value="Trypsin_dom"/>
</dbReference>
<name>A0ABW6YKT7_9ACTN</name>
<dbReference type="Pfam" id="PF00089">
    <property type="entry name" value="Trypsin"/>
    <property type="match status" value="1"/>
</dbReference>
<sequence length="271" mass="27398">MKVPSVSPRTTACVLGLATAAALGAVGQASADPAPADTPTRSTVASPKTVGDAVTGTAAFSPKTSKARPVIGGGEVQAQPYHARVFQNGRGMCTSTLVTSRHILTARHCVDQPGQYAFRIGSPYAESGGTTAAASRITLHPSADLAMVRLDRTVGNTPAPIATHYPQIGSSVSVYGWGATCGPVQNEAYCQSPVLKTATMRMAGLATDLHGGTALHLEAVDGVGAGGDSGGPAMTGGTVVGVASTSDRQTFTRYTATAPYINWIKSVAVGG</sequence>
<comment type="similarity">
    <text evidence="1">Belongs to the peptidase S1 family.</text>
</comment>
<feature type="domain" description="Peptidase S1" evidence="5">
    <location>
        <begin position="70"/>
        <end position="269"/>
    </location>
</feature>
<dbReference type="RefSeq" id="WP_391936988.1">
    <property type="nucleotide sequence ID" value="NZ_JBIBSM010000019.1"/>
</dbReference>
<proteinExistence type="inferred from homology"/>
<dbReference type="PANTHER" id="PTHR24276">
    <property type="entry name" value="POLYSERASE-RELATED"/>
    <property type="match status" value="1"/>
</dbReference>
<dbReference type="InterPro" id="IPR050430">
    <property type="entry name" value="Peptidase_S1"/>
</dbReference>
<dbReference type="PROSITE" id="PS50240">
    <property type="entry name" value="TRYPSIN_DOM"/>
    <property type="match status" value="1"/>
</dbReference>
<evidence type="ECO:0000313" key="7">
    <source>
        <dbReference type="Proteomes" id="UP001603013"/>
    </source>
</evidence>
<evidence type="ECO:0000313" key="6">
    <source>
        <dbReference type="EMBL" id="MFF8280082.1"/>
    </source>
</evidence>
<feature type="compositionally biased region" description="Low complexity" evidence="3">
    <location>
        <begin position="29"/>
        <end position="40"/>
    </location>
</feature>
<keyword evidence="2" id="KW-1015">Disulfide bond</keyword>
<feature type="signal peptide" evidence="4">
    <location>
        <begin position="1"/>
        <end position="31"/>
    </location>
</feature>
<evidence type="ECO:0000259" key="5">
    <source>
        <dbReference type="PROSITE" id="PS50240"/>
    </source>
</evidence>
<keyword evidence="7" id="KW-1185">Reference proteome</keyword>
<dbReference type="GO" id="GO:0016787">
    <property type="term" value="F:hydrolase activity"/>
    <property type="evidence" value="ECO:0007669"/>
    <property type="project" value="UniProtKB-KW"/>
</dbReference>
<comment type="caution">
    <text evidence="6">The sequence shown here is derived from an EMBL/GenBank/DDBJ whole genome shotgun (WGS) entry which is preliminary data.</text>
</comment>
<dbReference type="Proteomes" id="UP001603013">
    <property type="component" value="Unassembled WGS sequence"/>
</dbReference>
<keyword evidence="6" id="KW-0378">Hydrolase</keyword>
<dbReference type="EC" id="3.4.21.-" evidence="6"/>
<feature type="region of interest" description="Disordered" evidence="3">
    <location>
        <begin position="29"/>
        <end position="50"/>
    </location>
</feature>
<evidence type="ECO:0000256" key="1">
    <source>
        <dbReference type="ARBA" id="ARBA00007664"/>
    </source>
</evidence>
<feature type="chain" id="PRO_5046677064" evidence="4">
    <location>
        <begin position="32"/>
        <end position="271"/>
    </location>
</feature>
<evidence type="ECO:0000256" key="3">
    <source>
        <dbReference type="SAM" id="MobiDB-lite"/>
    </source>
</evidence>
<dbReference type="InterPro" id="IPR009003">
    <property type="entry name" value="Peptidase_S1_PA"/>
</dbReference>